<keyword evidence="3" id="KW-0804">Transcription</keyword>
<gene>
    <name evidence="5" type="ORF">C9I57_31750</name>
</gene>
<dbReference type="SUPFAM" id="SSF75516">
    <property type="entry name" value="Pheromone-binding domain of LuxR-like quorum-sensing transcription factors"/>
    <property type="match status" value="1"/>
</dbReference>
<evidence type="ECO:0000256" key="1">
    <source>
        <dbReference type="ARBA" id="ARBA00023015"/>
    </source>
</evidence>
<evidence type="ECO:0000313" key="6">
    <source>
        <dbReference type="Proteomes" id="UP000240638"/>
    </source>
</evidence>
<evidence type="ECO:0000259" key="4">
    <source>
        <dbReference type="Pfam" id="PF03472"/>
    </source>
</evidence>
<dbReference type="EMBL" id="PYUC01000032">
    <property type="protein sequence ID" value="PTB16764.1"/>
    <property type="molecule type" value="Genomic_DNA"/>
</dbReference>
<dbReference type="InterPro" id="IPR036693">
    <property type="entry name" value="TF_LuxR_autoind-bd_dom_sf"/>
</dbReference>
<evidence type="ECO:0000256" key="3">
    <source>
        <dbReference type="ARBA" id="ARBA00023163"/>
    </source>
</evidence>
<feature type="domain" description="Transcription factor LuxR-like autoinducer-binding" evidence="4">
    <location>
        <begin position="17"/>
        <end position="142"/>
    </location>
</feature>
<dbReference type="AlphaFoldDB" id="A0A2T3XJQ1"/>
<dbReference type="GO" id="GO:0003677">
    <property type="term" value="F:DNA binding"/>
    <property type="evidence" value="ECO:0007669"/>
    <property type="project" value="UniProtKB-KW"/>
</dbReference>
<dbReference type="InterPro" id="IPR005143">
    <property type="entry name" value="TF_LuxR_autoind-bd_dom"/>
</dbReference>
<dbReference type="Proteomes" id="UP000240638">
    <property type="component" value="Unassembled WGS sequence"/>
</dbReference>
<evidence type="ECO:0000313" key="5">
    <source>
        <dbReference type="EMBL" id="PTB16764.1"/>
    </source>
</evidence>
<dbReference type="Pfam" id="PF03472">
    <property type="entry name" value="Autoind_bind"/>
    <property type="match status" value="1"/>
</dbReference>
<name>A0A2T3XJQ1_9BURK</name>
<accession>A0A2T3XJQ1</accession>
<protein>
    <recommendedName>
        <fullName evidence="4">Transcription factor LuxR-like autoinducer-binding domain-containing protein</fullName>
    </recommendedName>
</protein>
<proteinExistence type="predicted"/>
<reference evidence="5 6" key="1">
    <citation type="submission" date="2018-03" db="EMBL/GenBank/DDBJ databases">
        <title>Whole genome analyses suggest that Burkholderia sensu lato contains two further novel genera in the rhizoxinica-symbiotica group Mycetohabitans gen. nov., and Trinickia gen. nov.: implications for the evolution of diazotrophy and nodulation in the Burkholderiaceae.</title>
        <authorList>
            <person name="Estrada De Los Santos P."/>
            <person name="Palmer M."/>
            <person name="Chavez-Ramirez B."/>
            <person name="Steenkamp E.T."/>
            <person name="Hirsch A.M."/>
            <person name="Manyaka P."/>
            <person name="Maluk M."/>
            <person name="Lafos M."/>
            <person name="Crook M."/>
            <person name="Gross E."/>
            <person name="Simon M.F."/>
            <person name="Bueno Dos Reis Junior F."/>
            <person name="Poole P.S."/>
            <person name="Venter S.N."/>
            <person name="James E.K."/>
        </authorList>
    </citation>
    <scope>NUCLEOTIDE SEQUENCE [LARGE SCALE GENOMIC DNA]</scope>
    <source>
        <strain evidence="5 6">JPY-366</strain>
    </source>
</reference>
<dbReference type="RefSeq" id="WP_107154479.1">
    <property type="nucleotide sequence ID" value="NZ_PYUC01000032.1"/>
</dbReference>
<keyword evidence="2" id="KW-0238">DNA-binding</keyword>
<organism evidence="5 6">
    <name type="scientific">Trinickia symbiotica</name>
    <dbReference type="NCBI Taxonomy" id="863227"/>
    <lineage>
        <taxon>Bacteria</taxon>
        <taxon>Pseudomonadati</taxon>
        <taxon>Pseudomonadota</taxon>
        <taxon>Betaproteobacteria</taxon>
        <taxon>Burkholderiales</taxon>
        <taxon>Burkholderiaceae</taxon>
        <taxon>Trinickia</taxon>
    </lineage>
</organism>
<keyword evidence="1" id="KW-0805">Transcription regulation</keyword>
<evidence type="ECO:0000256" key="2">
    <source>
        <dbReference type="ARBA" id="ARBA00023125"/>
    </source>
</evidence>
<comment type="caution">
    <text evidence="5">The sequence shown here is derived from an EMBL/GenBank/DDBJ whole genome shotgun (WGS) entry which is preliminary data.</text>
</comment>
<sequence>MHAWRETYLNSVAAAKSEADMFRELAAAARELGFGHCSFGIRVPFPVSKPQFTLQSDYPDAWVERYVSRNYFAVDPTLRHALTQPHPLIWRADNQTQSAELWEEAAHFGLRHGWCMPSISRTGAIGLVTMVRSGERRANAARALFRAGNRRPLRGTTSNIGACHRCATHWPAAASDSSAVSATRGSSASALKSTMLDGICT</sequence>
<dbReference type="Gene3D" id="3.30.450.80">
    <property type="entry name" value="Transcription factor LuxR-like, autoinducer-binding domain"/>
    <property type="match status" value="1"/>
</dbReference>